<sequence length="160" mass="17714">MGVTVFTQEYSSPIAASRLFKALIIDANTLLPKLLPQFVKDVCVLQGDGGSGTIEQVNFTPEGPFKYLKHRIDEVDEKNLVCKYTMIEGGPLGEKVESIGYEVKFEGTSEGGCVSKMITKYYTVGDEKVREEDVKEGRESTIGIYRVVESYLQDNPQACA</sequence>
<feature type="domain" description="Bet v I/Major latex protein" evidence="4">
    <location>
        <begin position="1"/>
        <end position="136"/>
    </location>
</feature>
<dbReference type="GO" id="GO:0038023">
    <property type="term" value="F:signaling receptor activity"/>
    <property type="evidence" value="ECO:0007669"/>
    <property type="project" value="InterPro"/>
</dbReference>
<dbReference type="PANTHER" id="PTHR31213">
    <property type="entry name" value="OS08G0374000 PROTEIN-RELATED"/>
    <property type="match status" value="1"/>
</dbReference>
<dbReference type="Pfam" id="PF00407">
    <property type="entry name" value="Bet_v_1"/>
    <property type="match status" value="1"/>
</dbReference>
<protein>
    <recommendedName>
        <fullName evidence="4">Bet v I/Major latex protein domain-containing protein</fullName>
    </recommendedName>
</protein>
<dbReference type="GO" id="GO:0005737">
    <property type="term" value="C:cytoplasm"/>
    <property type="evidence" value="ECO:0007669"/>
    <property type="project" value="TreeGrafter"/>
</dbReference>
<dbReference type="InterPro" id="IPR023393">
    <property type="entry name" value="START-like_dom_sf"/>
</dbReference>
<dbReference type="InterPro" id="IPR024949">
    <property type="entry name" value="Bet_v_I_allergen"/>
</dbReference>
<comment type="caution">
    <text evidence="5">The sequence shown here is derived from an EMBL/GenBank/DDBJ whole genome shotgun (WGS) entry which is preliminary data.</text>
</comment>
<dbReference type="GO" id="GO:0006952">
    <property type="term" value="P:defense response"/>
    <property type="evidence" value="ECO:0007669"/>
    <property type="project" value="UniProtKB-KW"/>
</dbReference>
<evidence type="ECO:0000313" key="6">
    <source>
        <dbReference type="Proteomes" id="UP001293593"/>
    </source>
</evidence>
<gene>
    <name evidence="5" type="ORF">QN277_026826</name>
</gene>
<dbReference type="Gene3D" id="3.30.530.20">
    <property type="match status" value="1"/>
</dbReference>
<dbReference type="GO" id="GO:0005634">
    <property type="term" value="C:nucleus"/>
    <property type="evidence" value="ECO:0007669"/>
    <property type="project" value="TreeGrafter"/>
</dbReference>
<dbReference type="Proteomes" id="UP001293593">
    <property type="component" value="Unassembled WGS sequence"/>
</dbReference>
<name>A0AAE1J8H8_9FABA</name>
<dbReference type="CDD" id="cd07816">
    <property type="entry name" value="Bet_v1-like"/>
    <property type="match status" value="1"/>
</dbReference>
<dbReference type="PRINTS" id="PR00634">
    <property type="entry name" value="BETALLERGEN"/>
</dbReference>
<keyword evidence="6" id="KW-1185">Reference proteome</keyword>
<evidence type="ECO:0000259" key="4">
    <source>
        <dbReference type="Pfam" id="PF00407"/>
    </source>
</evidence>
<keyword evidence="2" id="KW-0611">Plant defense</keyword>
<evidence type="ECO:0000256" key="3">
    <source>
        <dbReference type="ARBA" id="ARBA00023265"/>
    </source>
</evidence>
<dbReference type="GO" id="GO:0004864">
    <property type="term" value="F:protein phosphatase inhibitor activity"/>
    <property type="evidence" value="ECO:0007669"/>
    <property type="project" value="InterPro"/>
</dbReference>
<evidence type="ECO:0000256" key="1">
    <source>
        <dbReference type="ARBA" id="ARBA00009744"/>
    </source>
</evidence>
<dbReference type="AlphaFoldDB" id="A0AAE1J8H8"/>
<dbReference type="SUPFAM" id="SSF55961">
    <property type="entry name" value="Bet v1-like"/>
    <property type="match status" value="1"/>
</dbReference>
<reference evidence="5" key="1">
    <citation type="submission" date="2023-10" db="EMBL/GenBank/DDBJ databases">
        <title>Chromosome-level genome of the transformable northern wattle, Acacia crassicarpa.</title>
        <authorList>
            <person name="Massaro I."/>
            <person name="Sinha N.R."/>
            <person name="Poethig S."/>
            <person name="Leichty A.R."/>
        </authorList>
    </citation>
    <scope>NUCLEOTIDE SEQUENCE</scope>
    <source>
        <strain evidence="5">Acra3RX</strain>
        <tissue evidence="5">Leaf</tissue>
    </source>
</reference>
<dbReference type="GO" id="GO:0010427">
    <property type="term" value="F:abscisic acid binding"/>
    <property type="evidence" value="ECO:0007669"/>
    <property type="project" value="InterPro"/>
</dbReference>
<dbReference type="InterPro" id="IPR000916">
    <property type="entry name" value="Bet_v_I/MLP"/>
</dbReference>
<organism evidence="5 6">
    <name type="scientific">Acacia crassicarpa</name>
    <name type="common">northern wattle</name>
    <dbReference type="NCBI Taxonomy" id="499986"/>
    <lineage>
        <taxon>Eukaryota</taxon>
        <taxon>Viridiplantae</taxon>
        <taxon>Streptophyta</taxon>
        <taxon>Embryophyta</taxon>
        <taxon>Tracheophyta</taxon>
        <taxon>Spermatophyta</taxon>
        <taxon>Magnoliopsida</taxon>
        <taxon>eudicotyledons</taxon>
        <taxon>Gunneridae</taxon>
        <taxon>Pentapetalae</taxon>
        <taxon>rosids</taxon>
        <taxon>fabids</taxon>
        <taxon>Fabales</taxon>
        <taxon>Fabaceae</taxon>
        <taxon>Caesalpinioideae</taxon>
        <taxon>mimosoid clade</taxon>
        <taxon>Acacieae</taxon>
        <taxon>Acacia</taxon>
    </lineage>
</organism>
<accession>A0AAE1J8H8</accession>
<evidence type="ECO:0000313" key="5">
    <source>
        <dbReference type="EMBL" id="KAK4265827.1"/>
    </source>
</evidence>
<evidence type="ECO:0000256" key="2">
    <source>
        <dbReference type="ARBA" id="ARBA00022821"/>
    </source>
</evidence>
<dbReference type="PANTHER" id="PTHR31213:SF192">
    <property type="entry name" value="MAJOR ALLERGEN PRU AR 1-LIKE"/>
    <property type="match status" value="1"/>
</dbReference>
<keyword evidence="3" id="KW-0568">Pathogenesis-related protein</keyword>
<dbReference type="EMBL" id="JAWXYG010000008">
    <property type="protein sequence ID" value="KAK4265827.1"/>
    <property type="molecule type" value="Genomic_DNA"/>
</dbReference>
<comment type="similarity">
    <text evidence="1">Belongs to the BetVI family.</text>
</comment>
<dbReference type="FunFam" id="3.30.530.20:FF:000007">
    <property type="entry name" value="Major pollen allergen Bet v 1-A"/>
    <property type="match status" value="1"/>
</dbReference>
<proteinExistence type="inferred from homology"/>
<dbReference type="InterPro" id="IPR050279">
    <property type="entry name" value="Plant_def-hormone_signal"/>
</dbReference>
<dbReference type="GO" id="GO:0009738">
    <property type="term" value="P:abscisic acid-activated signaling pathway"/>
    <property type="evidence" value="ECO:0007669"/>
    <property type="project" value="InterPro"/>
</dbReference>